<dbReference type="EMBL" id="CP066775">
    <property type="protein sequence ID" value="QQL49595.1"/>
    <property type="molecule type" value="Genomic_DNA"/>
</dbReference>
<feature type="region of interest" description="Disordered" evidence="1">
    <location>
        <begin position="274"/>
        <end position="314"/>
    </location>
</feature>
<evidence type="ECO:0000256" key="1">
    <source>
        <dbReference type="SAM" id="MobiDB-lite"/>
    </source>
</evidence>
<sequence>MKKLNLIFAALSLAGTALAQKPEMAQAIVHYNFTHVRDTTNREHPYTEKMTLFLGPTASVYRSYDRKLQDAMMRQQAAEQMAAQKGSGQVTLKLTGNRPTTRAEIFQFPTVHKMYRKEQLLATMYLIEDQLPIINWKISADTTSFGTLHCQKATGHLGGRDYTAWFCPDLPYHTGPWKLSGLPGLIVEAYDAKKDVIFKFDGMEEAKATPVTETTTSANPDQIKLIGSDSNKDPNLIALPADAAKTTDKEYTKLQEAMRKDPQAFMGSMGGGMRMMPQGGAPSSPSPGMPQSVNIISAPRTAATNNPLELPEKK</sequence>
<dbReference type="Proteomes" id="UP000429232">
    <property type="component" value="Chromosome"/>
</dbReference>
<name>A0A6I4INI4_9SPHI</name>
<keyword evidence="4" id="KW-1185">Reference proteome</keyword>
<evidence type="ECO:0000313" key="4">
    <source>
        <dbReference type="Proteomes" id="UP000429232"/>
    </source>
</evidence>
<feature type="signal peptide" evidence="2">
    <location>
        <begin position="1"/>
        <end position="19"/>
    </location>
</feature>
<reference evidence="3 4" key="1">
    <citation type="submission" date="2020-12" db="EMBL/GenBank/DDBJ databases">
        <title>HMF7856_wgs.fasta genome submission.</title>
        <authorList>
            <person name="Kang H."/>
            <person name="Kim H."/>
            <person name="Joh K."/>
        </authorList>
    </citation>
    <scope>NUCLEOTIDE SEQUENCE [LARGE SCALE GENOMIC DNA]</scope>
    <source>
        <strain evidence="3 4">HMF7856</strain>
    </source>
</reference>
<accession>A0A6I4INI4</accession>
<gene>
    <name evidence="3" type="ORF">GO620_015690</name>
</gene>
<keyword evidence="2" id="KW-0732">Signal</keyword>
<dbReference type="NCBIfam" id="TIGR01200">
    <property type="entry name" value="GLPGLI"/>
    <property type="match status" value="1"/>
</dbReference>
<organism evidence="3 4">
    <name type="scientific">Mucilaginibacter ginkgonis</name>
    <dbReference type="NCBI Taxonomy" id="2682091"/>
    <lineage>
        <taxon>Bacteria</taxon>
        <taxon>Pseudomonadati</taxon>
        <taxon>Bacteroidota</taxon>
        <taxon>Sphingobacteriia</taxon>
        <taxon>Sphingobacteriales</taxon>
        <taxon>Sphingobacteriaceae</taxon>
        <taxon>Mucilaginibacter</taxon>
    </lineage>
</organism>
<dbReference type="AlphaFoldDB" id="A0A6I4INI4"/>
<dbReference type="InterPro" id="IPR005901">
    <property type="entry name" value="GLPGLI"/>
</dbReference>
<dbReference type="Pfam" id="PF09697">
    <property type="entry name" value="Porph_ging"/>
    <property type="match status" value="1"/>
</dbReference>
<dbReference type="RefSeq" id="WP_157524705.1">
    <property type="nucleotide sequence ID" value="NZ_CP066775.1"/>
</dbReference>
<evidence type="ECO:0000313" key="3">
    <source>
        <dbReference type="EMBL" id="QQL49595.1"/>
    </source>
</evidence>
<protein>
    <submittedName>
        <fullName evidence="3">GLPGLI family protein</fullName>
    </submittedName>
</protein>
<proteinExistence type="predicted"/>
<feature type="chain" id="PRO_5043826057" evidence="2">
    <location>
        <begin position="20"/>
        <end position="314"/>
    </location>
</feature>
<feature type="compositionally biased region" description="Low complexity" evidence="1">
    <location>
        <begin position="274"/>
        <end position="283"/>
    </location>
</feature>
<evidence type="ECO:0000256" key="2">
    <source>
        <dbReference type="SAM" id="SignalP"/>
    </source>
</evidence>
<dbReference type="KEGG" id="mgik:GO620_015690"/>